<protein>
    <submittedName>
        <fullName evidence="1">2C-methyl-D-erythritol 2,4-cyclodiphosphate synthase</fullName>
    </submittedName>
</protein>
<keyword evidence="2" id="KW-1185">Reference proteome</keyword>
<dbReference type="EMBL" id="JAGGLB010000020">
    <property type="protein sequence ID" value="MBP1993701.1"/>
    <property type="molecule type" value="Genomic_DNA"/>
</dbReference>
<evidence type="ECO:0000313" key="2">
    <source>
        <dbReference type="Proteomes" id="UP001519287"/>
    </source>
</evidence>
<gene>
    <name evidence="1" type="ORF">J2Z66_005327</name>
</gene>
<proteinExistence type="predicted"/>
<evidence type="ECO:0000313" key="1">
    <source>
        <dbReference type="EMBL" id="MBP1993701.1"/>
    </source>
</evidence>
<name>A0ABS4J3M8_9BACL</name>
<comment type="caution">
    <text evidence="1">The sequence shown here is derived from an EMBL/GenBank/DDBJ whole genome shotgun (WGS) entry which is preliminary data.</text>
</comment>
<reference evidence="1 2" key="1">
    <citation type="submission" date="2021-03" db="EMBL/GenBank/DDBJ databases">
        <title>Genomic Encyclopedia of Type Strains, Phase IV (KMG-IV): sequencing the most valuable type-strain genomes for metagenomic binning, comparative biology and taxonomic classification.</title>
        <authorList>
            <person name="Goeker M."/>
        </authorList>
    </citation>
    <scope>NUCLEOTIDE SEQUENCE [LARGE SCALE GENOMIC DNA]</scope>
    <source>
        <strain evidence="1 2">DSM 26048</strain>
    </source>
</reference>
<organism evidence="1 2">
    <name type="scientific">Paenibacillus eucommiae</name>
    <dbReference type="NCBI Taxonomy" id="1355755"/>
    <lineage>
        <taxon>Bacteria</taxon>
        <taxon>Bacillati</taxon>
        <taxon>Bacillota</taxon>
        <taxon>Bacilli</taxon>
        <taxon>Bacillales</taxon>
        <taxon>Paenibacillaceae</taxon>
        <taxon>Paenibacillus</taxon>
    </lineage>
</organism>
<sequence length="93" mass="10647">MEQELKSLLESIIKNQETLKSEVNARFDNIDVELSAIRTQLNRIETEANEDIIATLEIINNKLELTATKEDIGFLAGKLGQHELEIDRLKRVK</sequence>
<dbReference type="Proteomes" id="UP001519287">
    <property type="component" value="Unassembled WGS sequence"/>
</dbReference>
<dbReference type="RefSeq" id="WP_209975580.1">
    <property type="nucleotide sequence ID" value="NZ_JAGGLB010000020.1"/>
</dbReference>
<accession>A0ABS4J3M8</accession>